<dbReference type="Proteomes" id="UP000637720">
    <property type="component" value="Unassembled WGS sequence"/>
</dbReference>
<dbReference type="PANTHER" id="PTHR35787">
    <property type="entry name" value="GLYCEROL UPTAKE OPERON ANTITERMINATOR REGULATORY PROTEIN"/>
    <property type="match status" value="1"/>
</dbReference>
<dbReference type="GO" id="GO:0001072">
    <property type="term" value="F:transcription antitermination factor activity, RNA binding"/>
    <property type="evidence" value="ECO:0007669"/>
    <property type="project" value="TreeGrafter"/>
</dbReference>
<reference evidence="2" key="1">
    <citation type="journal article" date="2014" name="Int. J. Syst. Evol. Microbiol.">
        <title>Complete genome sequence of Corynebacterium casei LMG S-19264T (=DSM 44701T), isolated from a smear-ripened cheese.</title>
        <authorList>
            <consortium name="US DOE Joint Genome Institute (JGI-PGF)"/>
            <person name="Walter F."/>
            <person name="Albersmeier A."/>
            <person name="Kalinowski J."/>
            <person name="Ruckert C."/>
        </authorList>
    </citation>
    <scope>NUCLEOTIDE SEQUENCE</scope>
    <source>
        <strain evidence="2">JCM 14719</strain>
    </source>
</reference>
<dbReference type="SUPFAM" id="SSF110391">
    <property type="entry name" value="GlpP-like"/>
    <property type="match status" value="1"/>
</dbReference>
<proteinExistence type="predicted"/>
<organism evidence="2 3">
    <name type="scientific">Calditerricola satsumensis</name>
    <dbReference type="NCBI Taxonomy" id="373054"/>
    <lineage>
        <taxon>Bacteria</taxon>
        <taxon>Bacillati</taxon>
        <taxon>Bacillota</taxon>
        <taxon>Bacilli</taxon>
        <taxon>Bacillales</taxon>
        <taxon>Bacillaceae</taxon>
        <taxon>Calditerricola</taxon>
    </lineage>
</organism>
<name>A0A8J3FCD3_9BACI</name>
<dbReference type="PANTHER" id="PTHR35787:SF1">
    <property type="entry name" value="GLYCEROL UPTAKE OPERON ANTITERMINATOR REGULATORY PROTEIN"/>
    <property type="match status" value="1"/>
</dbReference>
<accession>A0A8J3FCD3</accession>
<evidence type="ECO:0000256" key="1">
    <source>
        <dbReference type="PIRNR" id="PIRNR016897"/>
    </source>
</evidence>
<dbReference type="GO" id="GO:0045893">
    <property type="term" value="P:positive regulation of DNA-templated transcription"/>
    <property type="evidence" value="ECO:0007669"/>
    <property type="project" value="TreeGrafter"/>
</dbReference>
<keyword evidence="1" id="KW-0694">RNA-binding</keyword>
<dbReference type="GO" id="GO:0003723">
    <property type="term" value="F:RNA binding"/>
    <property type="evidence" value="ECO:0007669"/>
    <property type="project" value="UniProtKB-KW"/>
</dbReference>
<keyword evidence="1" id="KW-0804">Transcription</keyword>
<dbReference type="RefSeq" id="WP_083463071.1">
    <property type="nucleotide sequence ID" value="NZ_BMOF01000020.1"/>
</dbReference>
<keyword evidence="3" id="KW-1185">Reference proteome</keyword>
<keyword evidence="1" id="KW-0805">Transcription regulation</keyword>
<dbReference type="Pfam" id="PF04309">
    <property type="entry name" value="G3P_antiterm"/>
    <property type="match status" value="1"/>
</dbReference>
<reference evidence="2" key="2">
    <citation type="submission" date="2020-09" db="EMBL/GenBank/DDBJ databases">
        <authorList>
            <person name="Sun Q."/>
            <person name="Ohkuma M."/>
        </authorList>
    </citation>
    <scope>NUCLEOTIDE SEQUENCE</scope>
    <source>
        <strain evidence="2">JCM 14719</strain>
    </source>
</reference>
<evidence type="ECO:0000313" key="3">
    <source>
        <dbReference type="Proteomes" id="UP000637720"/>
    </source>
</evidence>
<comment type="function">
    <text evidence="1">Regulates expression of the glpD operon. In the presence of glycerol 3-phosphate (G3P) causes antitermination of transcription of glpD at the inverted repeat of the leader region to enhance its transcription. Binds and stabilizes glpD leader mRNA.</text>
</comment>
<dbReference type="InterPro" id="IPR006699">
    <property type="entry name" value="GlpP"/>
</dbReference>
<gene>
    <name evidence="2" type="primary">glpP</name>
    <name evidence="2" type="ORF">GCM10007043_12330</name>
</gene>
<keyword evidence="1" id="KW-0319">Glycerol metabolism</keyword>
<protein>
    <recommendedName>
        <fullName evidence="1">Glycerol uptake operon antiterminator regulatory protein</fullName>
    </recommendedName>
</protein>
<dbReference type="PIRSF" id="PIRSF016897">
    <property type="entry name" value="GlpP"/>
    <property type="match status" value="1"/>
</dbReference>
<dbReference type="EMBL" id="BMOF01000020">
    <property type="protein sequence ID" value="GGJ99792.1"/>
    <property type="molecule type" value="Genomic_DNA"/>
</dbReference>
<dbReference type="GO" id="GO:0006071">
    <property type="term" value="P:glycerol metabolic process"/>
    <property type="evidence" value="ECO:0007669"/>
    <property type="project" value="UniProtKB-UniRule"/>
</dbReference>
<evidence type="ECO:0000313" key="2">
    <source>
        <dbReference type="EMBL" id="GGJ99792.1"/>
    </source>
</evidence>
<comment type="caution">
    <text evidence="2">The sequence shown here is derived from an EMBL/GenBank/DDBJ whole genome shotgun (WGS) entry which is preliminary data.</text>
</comment>
<dbReference type="InterPro" id="IPR013785">
    <property type="entry name" value="Aldolase_TIM"/>
</dbReference>
<dbReference type="AlphaFoldDB" id="A0A8J3FCD3"/>
<sequence length="191" mass="21242">MEKWSQPLIPAIRQLKDFERLMDMEYRYLILLEAHLGHVKQLVAYARKRGKELLLHADLIAGLKADEAAAVFLAQQVKPAGIISTRKQVVQAARKHGVLGIQRIFLLDSMALETSFQLLENAQPDFVEVLPGVIPRVIRRIAERTRVPVFAGGLIETVDDVEQALAAGATAVTTSNRELWEAFRHRASAGG</sequence>
<dbReference type="Gene3D" id="3.20.20.70">
    <property type="entry name" value="Aldolase class I"/>
    <property type="match status" value="1"/>
</dbReference>